<evidence type="ECO:0000313" key="1">
    <source>
        <dbReference type="EMBL" id="SPU40699.1"/>
    </source>
</evidence>
<sequence length="157" mass="18218">MTLHTPIESPLPETISSQRELPNLPNIFNTAPFLITPVEGTKRFFDKNGILSVSYFNFLLKQTEKTFIEYVFTVNSLSDMRHAISQMNNDLPTKAVFKSVIYDRQTIKNMYNSTLSQLNVSEIMNMNTLANYNEARYIKQGLFYLISPIKNTTRDRY</sequence>
<protein>
    <submittedName>
        <fullName evidence="1">Uncharacterized protein</fullName>
    </submittedName>
</protein>
<accession>A0A2X1A8U2</accession>
<gene>
    <name evidence="1" type="ORF">NCTC7582_05243</name>
</gene>
<dbReference type="RefSeq" id="WP_112118940.1">
    <property type="nucleotide sequence ID" value="NZ_UAQE01000010.1"/>
</dbReference>
<name>A0A2X1A8U2_9BACI</name>
<dbReference type="EMBL" id="UAQE01000010">
    <property type="protein sequence ID" value="SPU40699.1"/>
    <property type="molecule type" value="Genomic_DNA"/>
</dbReference>
<evidence type="ECO:0000313" key="2">
    <source>
        <dbReference type="Proteomes" id="UP000251431"/>
    </source>
</evidence>
<proteinExistence type="predicted"/>
<reference evidence="1 2" key="1">
    <citation type="submission" date="2018-06" db="EMBL/GenBank/DDBJ databases">
        <authorList>
            <consortium name="Pathogen Informatics"/>
            <person name="Doyle S."/>
        </authorList>
    </citation>
    <scope>NUCLEOTIDE SEQUENCE [LARGE SCALE GENOMIC DNA]</scope>
    <source>
        <strain evidence="1 2">NCTC7582</strain>
    </source>
</reference>
<organism evidence="1 2">
    <name type="scientific">Lysinibacillus capsici</name>
    <dbReference type="NCBI Taxonomy" id="2115968"/>
    <lineage>
        <taxon>Bacteria</taxon>
        <taxon>Bacillati</taxon>
        <taxon>Bacillota</taxon>
        <taxon>Bacilli</taxon>
        <taxon>Bacillales</taxon>
        <taxon>Bacillaceae</taxon>
        <taxon>Lysinibacillus</taxon>
    </lineage>
</organism>
<dbReference type="Proteomes" id="UP000251431">
    <property type="component" value="Unassembled WGS sequence"/>
</dbReference>
<dbReference type="AlphaFoldDB" id="A0A2X1A8U2"/>